<evidence type="ECO:0000256" key="1">
    <source>
        <dbReference type="SAM" id="SignalP"/>
    </source>
</evidence>
<sequence>MKTKNTLAYKALAIVLICSAAFFSACKKGSSEGPYKPYIYHPTTLMALWSAQPHVDGVDNLIGFNTDSTFIISISNYNAGSASTNWATGKFRVKGDSLSLTVTQRKTSVNNGAVTVTDVNEKIYNKATYVVKNDQLIISYITIKDGTPVASTAVFNYLPLAL</sequence>
<keyword evidence="1" id="KW-0732">Signal</keyword>
<gene>
    <name evidence="2" type="ORF">IDJ77_12245</name>
</gene>
<dbReference type="RefSeq" id="WP_191189240.1">
    <property type="nucleotide sequence ID" value="NZ_JACWMY010000005.1"/>
</dbReference>
<dbReference type="EMBL" id="JACWMY010000005">
    <property type="protein sequence ID" value="MBD1364581.1"/>
    <property type="molecule type" value="Genomic_DNA"/>
</dbReference>
<keyword evidence="3" id="KW-1185">Reference proteome</keyword>
<dbReference type="PROSITE" id="PS51257">
    <property type="entry name" value="PROKAR_LIPOPROTEIN"/>
    <property type="match status" value="1"/>
</dbReference>
<evidence type="ECO:0000313" key="2">
    <source>
        <dbReference type="EMBL" id="MBD1364581.1"/>
    </source>
</evidence>
<name>A0ABR7WQT7_9SPHI</name>
<feature type="chain" id="PRO_5047094110" description="Lipid-binding hydrolase" evidence="1">
    <location>
        <begin position="21"/>
        <end position="162"/>
    </location>
</feature>
<reference evidence="2 3" key="1">
    <citation type="submission" date="2020-09" db="EMBL/GenBank/DDBJ databases">
        <title>Novel species of Mucilaginibacter isolated from a glacier on the Tibetan Plateau.</title>
        <authorList>
            <person name="Liu Q."/>
            <person name="Xin Y.-H."/>
        </authorList>
    </citation>
    <scope>NUCLEOTIDE SEQUENCE [LARGE SCALE GENOMIC DNA]</scope>
    <source>
        <strain evidence="2 3">ZT4R22</strain>
    </source>
</reference>
<dbReference type="Proteomes" id="UP000606600">
    <property type="component" value="Unassembled WGS sequence"/>
</dbReference>
<proteinExistence type="predicted"/>
<feature type="signal peptide" evidence="1">
    <location>
        <begin position="1"/>
        <end position="20"/>
    </location>
</feature>
<evidence type="ECO:0008006" key="4">
    <source>
        <dbReference type="Google" id="ProtNLM"/>
    </source>
</evidence>
<organism evidence="2 3">
    <name type="scientific">Mucilaginibacter pankratovii</name>
    <dbReference type="NCBI Taxonomy" id="2772110"/>
    <lineage>
        <taxon>Bacteria</taxon>
        <taxon>Pseudomonadati</taxon>
        <taxon>Bacteroidota</taxon>
        <taxon>Sphingobacteriia</taxon>
        <taxon>Sphingobacteriales</taxon>
        <taxon>Sphingobacteriaceae</taxon>
        <taxon>Mucilaginibacter</taxon>
    </lineage>
</organism>
<accession>A0ABR7WQT7</accession>
<comment type="caution">
    <text evidence="2">The sequence shown here is derived from an EMBL/GenBank/DDBJ whole genome shotgun (WGS) entry which is preliminary data.</text>
</comment>
<evidence type="ECO:0000313" key="3">
    <source>
        <dbReference type="Proteomes" id="UP000606600"/>
    </source>
</evidence>
<protein>
    <recommendedName>
        <fullName evidence="4">Lipid-binding hydrolase</fullName>
    </recommendedName>
</protein>